<evidence type="ECO:0000313" key="7">
    <source>
        <dbReference type="Proteomes" id="UP000291088"/>
    </source>
</evidence>
<dbReference type="Pfam" id="PF13193">
    <property type="entry name" value="AMP-binding_C"/>
    <property type="match status" value="1"/>
</dbReference>
<name>A0A4Q2TTX4_9HYPH</name>
<dbReference type="InterPro" id="IPR000873">
    <property type="entry name" value="AMP-dep_synth/lig_dom"/>
</dbReference>
<dbReference type="Pfam" id="PF00501">
    <property type="entry name" value="AMP-binding"/>
    <property type="match status" value="1"/>
</dbReference>
<dbReference type="Gene3D" id="3.30.300.30">
    <property type="match status" value="1"/>
</dbReference>
<dbReference type="PANTHER" id="PTHR43201:SF5">
    <property type="entry name" value="MEDIUM-CHAIN ACYL-COA LIGASE ACSF2, MITOCHONDRIAL"/>
    <property type="match status" value="1"/>
</dbReference>
<keyword evidence="3" id="KW-0479">Metal-binding</keyword>
<dbReference type="InterPro" id="IPR025110">
    <property type="entry name" value="AMP-bd_C"/>
</dbReference>
<dbReference type="InterPro" id="IPR042099">
    <property type="entry name" value="ANL_N_sf"/>
</dbReference>
<dbReference type="InterPro" id="IPR020845">
    <property type="entry name" value="AMP-binding_CS"/>
</dbReference>
<accession>A0A4Q2TTX4</accession>
<protein>
    <submittedName>
        <fullName evidence="6">Long-chain fatty acid--CoA ligase</fullName>
    </submittedName>
</protein>
<evidence type="ECO:0000256" key="1">
    <source>
        <dbReference type="ARBA" id="ARBA00006432"/>
    </source>
</evidence>
<dbReference type="Gene3D" id="3.40.50.12780">
    <property type="entry name" value="N-terminal domain of ligase-like"/>
    <property type="match status" value="1"/>
</dbReference>
<dbReference type="PANTHER" id="PTHR43201">
    <property type="entry name" value="ACYL-COA SYNTHETASE"/>
    <property type="match status" value="1"/>
</dbReference>
<feature type="domain" description="AMP-dependent synthetase/ligase" evidence="4">
    <location>
        <begin position="16"/>
        <end position="366"/>
    </location>
</feature>
<evidence type="ECO:0000256" key="2">
    <source>
        <dbReference type="ARBA" id="ARBA00022598"/>
    </source>
</evidence>
<comment type="caution">
    <text evidence="6">The sequence shown here is derived from an EMBL/GenBank/DDBJ whole genome shotgun (WGS) entry which is preliminary data.</text>
</comment>
<dbReference type="EMBL" id="SDVB01000106">
    <property type="protein sequence ID" value="RYC23258.1"/>
    <property type="molecule type" value="Genomic_DNA"/>
</dbReference>
<comment type="similarity">
    <text evidence="1">Belongs to the ATP-dependent AMP-binding enzyme family.</text>
</comment>
<gene>
    <name evidence="6" type="ORF">EUU22_03945</name>
</gene>
<evidence type="ECO:0000259" key="5">
    <source>
        <dbReference type="Pfam" id="PF13193"/>
    </source>
</evidence>
<sequence length="503" mass="53647">MPSSLPGLGTLDAVLDHYATSNPGAEIAVEGDRRLTYIETNQLVDRYCDWLEGKGVQQGDRVALLAAPGIDYLLLLMAASRLGAIYVGVNPRYSSDEMSHVLKVTEPKVLLHAEVPNEHDLAGRAHAAAGRVAVLSAPDVAAMPASAAARKSPAGRMDVAVIVFTSGSTGKPKGAALHHDGLIGAAIGQYDHLDGESRRYISNLPINHVGAIMNTTMGCLVGGGTLIFQAKFDPAGVLALIERERAQTWLQVPAMFTLAVNHPDFANRDLSSLRSICIGGGAVSAPTLAALRSIGAKIFVEYGQTEVMSSVAYSHDGDPDEVLLNTIGKFDPRFETRIADESGGICTIGETGEIQAHGTCVLRSYWGDEKATREAFTADGWLKTGDLAARRPDGNISLKGRLREMIKSGGYNVYPREVEAVIETHESVAEVVVFGAPDDIYGEAVRCAIECKPGVMVTAEVLRQHCAAALANYKIPKSFDIVPMLPRLNNGKVDRASVRSHVA</sequence>
<dbReference type="InterPro" id="IPR045851">
    <property type="entry name" value="AMP-bd_C_sf"/>
</dbReference>
<proteinExistence type="inferred from homology"/>
<reference evidence="6 7" key="1">
    <citation type="submission" date="2019-01" db="EMBL/GenBank/DDBJ databases">
        <authorList>
            <person name="Deng T."/>
        </authorList>
    </citation>
    <scope>NUCLEOTIDE SEQUENCE [LARGE SCALE GENOMIC DNA]</scope>
    <source>
        <strain evidence="6 7">F8825</strain>
    </source>
</reference>
<dbReference type="OrthoDB" id="9803968at2"/>
<dbReference type="PROSITE" id="PS00455">
    <property type="entry name" value="AMP_BINDING"/>
    <property type="match status" value="1"/>
</dbReference>
<dbReference type="RefSeq" id="WP_129330779.1">
    <property type="nucleotide sequence ID" value="NZ_SDVB01000106.1"/>
</dbReference>
<dbReference type="AlphaFoldDB" id="A0A4Q2TTX4"/>
<keyword evidence="7" id="KW-1185">Reference proteome</keyword>
<dbReference type="GO" id="GO:0031956">
    <property type="term" value="F:medium-chain fatty acid-CoA ligase activity"/>
    <property type="evidence" value="ECO:0007669"/>
    <property type="project" value="TreeGrafter"/>
</dbReference>
<dbReference type="SUPFAM" id="SSF56801">
    <property type="entry name" value="Acetyl-CoA synthetase-like"/>
    <property type="match status" value="1"/>
</dbReference>
<evidence type="ECO:0000256" key="3">
    <source>
        <dbReference type="ARBA" id="ARBA00022723"/>
    </source>
</evidence>
<dbReference type="GO" id="GO:0046872">
    <property type="term" value="F:metal ion binding"/>
    <property type="evidence" value="ECO:0007669"/>
    <property type="project" value="UniProtKB-KW"/>
</dbReference>
<dbReference type="Proteomes" id="UP000291088">
    <property type="component" value="Unassembled WGS sequence"/>
</dbReference>
<organism evidence="6 7">
    <name type="scientific">Ciceribacter ferrooxidans</name>
    <dbReference type="NCBI Taxonomy" id="2509717"/>
    <lineage>
        <taxon>Bacteria</taxon>
        <taxon>Pseudomonadati</taxon>
        <taxon>Pseudomonadota</taxon>
        <taxon>Alphaproteobacteria</taxon>
        <taxon>Hyphomicrobiales</taxon>
        <taxon>Rhizobiaceae</taxon>
        <taxon>Ciceribacter</taxon>
    </lineage>
</organism>
<evidence type="ECO:0000313" key="6">
    <source>
        <dbReference type="EMBL" id="RYC23258.1"/>
    </source>
</evidence>
<dbReference type="GO" id="GO:0006631">
    <property type="term" value="P:fatty acid metabolic process"/>
    <property type="evidence" value="ECO:0007669"/>
    <property type="project" value="TreeGrafter"/>
</dbReference>
<keyword evidence="2 6" id="KW-0436">Ligase</keyword>
<evidence type="ECO:0000259" key="4">
    <source>
        <dbReference type="Pfam" id="PF00501"/>
    </source>
</evidence>
<feature type="domain" description="AMP-binding enzyme C-terminal" evidence="5">
    <location>
        <begin position="417"/>
        <end position="492"/>
    </location>
</feature>